<dbReference type="GO" id="GO:0003723">
    <property type="term" value="F:RNA binding"/>
    <property type="evidence" value="ECO:0007669"/>
    <property type="project" value="InterPro"/>
</dbReference>
<keyword evidence="5" id="KW-1185">Reference proteome</keyword>
<dbReference type="PANTHER" id="PTHR46429:SF1">
    <property type="entry name" value="23S RRNA (GUANOSINE-2'-O-)-METHYLTRANSFERASE RLMB"/>
    <property type="match status" value="1"/>
</dbReference>
<dbReference type="GO" id="GO:0006396">
    <property type="term" value="P:RNA processing"/>
    <property type="evidence" value="ECO:0007669"/>
    <property type="project" value="InterPro"/>
</dbReference>
<protein>
    <submittedName>
        <fullName evidence="4">SpoU rRNA methylase family protein</fullName>
    </submittedName>
</protein>
<evidence type="ECO:0000313" key="4">
    <source>
        <dbReference type="EMBL" id="RCX03733.1"/>
    </source>
</evidence>
<reference evidence="4 5" key="1">
    <citation type="submission" date="2018-07" db="EMBL/GenBank/DDBJ databases">
        <title>Genomic Encyclopedia of Type Strains, Phase IV (KMG-IV): sequencing the most valuable type-strain genomes for metagenomic binning, comparative biology and taxonomic classification.</title>
        <authorList>
            <person name="Goeker M."/>
        </authorList>
    </citation>
    <scope>NUCLEOTIDE SEQUENCE [LARGE SCALE GENOMIC DNA]</scope>
    <source>
        <strain evidence="4 5">DSM 21410</strain>
    </source>
</reference>
<keyword evidence="1 4" id="KW-0489">Methyltransferase</keyword>
<dbReference type="Gene3D" id="3.40.1280.10">
    <property type="match status" value="1"/>
</dbReference>
<dbReference type="CDD" id="cd18097">
    <property type="entry name" value="SpoU-like"/>
    <property type="match status" value="1"/>
</dbReference>
<organism evidence="4 5">
    <name type="scientific">Schleiferia thermophila</name>
    <dbReference type="NCBI Taxonomy" id="884107"/>
    <lineage>
        <taxon>Bacteria</taxon>
        <taxon>Pseudomonadati</taxon>
        <taxon>Bacteroidota</taxon>
        <taxon>Flavobacteriia</taxon>
        <taxon>Flavobacteriales</taxon>
        <taxon>Schleiferiaceae</taxon>
        <taxon>Schleiferia</taxon>
    </lineage>
</organism>
<dbReference type="AlphaFoldDB" id="A0A369A3J9"/>
<dbReference type="GO" id="GO:0005829">
    <property type="term" value="C:cytosol"/>
    <property type="evidence" value="ECO:0007669"/>
    <property type="project" value="TreeGrafter"/>
</dbReference>
<evidence type="ECO:0000313" key="5">
    <source>
        <dbReference type="Proteomes" id="UP000253517"/>
    </source>
</evidence>
<dbReference type="InterPro" id="IPR001537">
    <property type="entry name" value="SpoU_MeTrfase"/>
</dbReference>
<feature type="domain" description="tRNA/rRNA methyltransferase SpoU type" evidence="3">
    <location>
        <begin position="25"/>
        <end position="170"/>
    </location>
</feature>
<dbReference type="Pfam" id="PF00588">
    <property type="entry name" value="SpoU_methylase"/>
    <property type="match status" value="1"/>
</dbReference>
<name>A0A369A3J9_9FLAO</name>
<comment type="caution">
    <text evidence="4">The sequence shown here is derived from an EMBL/GenBank/DDBJ whole genome shotgun (WGS) entry which is preliminary data.</text>
</comment>
<keyword evidence="2" id="KW-0808">Transferase</keyword>
<dbReference type="GO" id="GO:0032259">
    <property type="term" value="P:methylation"/>
    <property type="evidence" value="ECO:0007669"/>
    <property type="project" value="UniProtKB-KW"/>
</dbReference>
<proteinExistence type="predicted"/>
<sequence length="182" mass="20241">MQKIANQDLGRLDVAAFKTAPKIPLTVVLDSVRSMHNVGSIFRTCDAYRVEHILLTGTTPVPPHREIHKTALGATESVSWSYERDILTALNNLKSDHYTLIAIEQATEAMTPSQIPRICQQAEKLAVIFGHEVMGVSQAVIDLCHYCLELPQYGTKHSLNISVCAGIVIYELFNQLKDRISL</sequence>
<evidence type="ECO:0000256" key="1">
    <source>
        <dbReference type="ARBA" id="ARBA00022603"/>
    </source>
</evidence>
<dbReference type="RefSeq" id="WP_037359431.1">
    <property type="nucleotide sequence ID" value="NZ_BHZF01000002.1"/>
</dbReference>
<dbReference type="InterPro" id="IPR029026">
    <property type="entry name" value="tRNA_m1G_MTases_N"/>
</dbReference>
<dbReference type="EMBL" id="QPJS01000002">
    <property type="protein sequence ID" value="RCX03733.1"/>
    <property type="molecule type" value="Genomic_DNA"/>
</dbReference>
<dbReference type="SUPFAM" id="SSF75217">
    <property type="entry name" value="alpha/beta knot"/>
    <property type="match status" value="1"/>
</dbReference>
<evidence type="ECO:0000259" key="3">
    <source>
        <dbReference type="Pfam" id="PF00588"/>
    </source>
</evidence>
<dbReference type="InterPro" id="IPR004441">
    <property type="entry name" value="rRNA_MeTrfase_TrmH"/>
</dbReference>
<dbReference type="PANTHER" id="PTHR46429">
    <property type="entry name" value="23S RRNA (GUANOSINE-2'-O-)-METHYLTRANSFERASE RLMB"/>
    <property type="match status" value="1"/>
</dbReference>
<dbReference type="InterPro" id="IPR029028">
    <property type="entry name" value="Alpha/beta_knot_MTases"/>
</dbReference>
<gene>
    <name evidence="4" type="ORF">DES35_102188</name>
</gene>
<dbReference type="GO" id="GO:0008173">
    <property type="term" value="F:RNA methyltransferase activity"/>
    <property type="evidence" value="ECO:0007669"/>
    <property type="project" value="InterPro"/>
</dbReference>
<dbReference type="Proteomes" id="UP000253517">
    <property type="component" value="Unassembled WGS sequence"/>
</dbReference>
<accession>A0A369A3J9</accession>
<evidence type="ECO:0000256" key="2">
    <source>
        <dbReference type="ARBA" id="ARBA00022679"/>
    </source>
</evidence>